<proteinExistence type="inferred from homology"/>
<organism evidence="8 9">
    <name type="scientific">Canavalia gladiata</name>
    <name type="common">Sword bean</name>
    <name type="synonym">Dolichos gladiatus</name>
    <dbReference type="NCBI Taxonomy" id="3824"/>
    <lineage>
        <taxon>Eukaryota</taxon>
        <taxon>Viridiplantae</taxon>
        <taxon>Streptophyta</taxon>
        <taxon>Embryophyta</taxon>
        <taxon>Tracheophyta</taxon>
        <taxon>Spermatophyta</taxon>
        <taxon>Magnoliopsida</taxon>
        <taxon>eudicotyledons</taxon>
        <taxon>Gunneridae</taxon>
        <taxon>Pentapetalae</taxon>
        <taxon>rosids</taxon>
        <taxon>fabids</taxon>
        <taxon>Fabales</taxon>
        <taxon>Fabaceae</taxon>
        <taxon>Papilionoideae</taxon>
        <taxon>50 kb inversion clade</taxon>
        <taxon>NPAAA clade</taxon>
        <taxon>indigoferoid/millettioid clade</taxon>
        <taxon>Phaseoleae</taxon>
        <taxon>Canavalia</taxon>
    </lineage>
</organism>
<keyword evidence="6" id="KW-0472">Membrane</keyword>
<keyword evidence="9" id="KW-1185">Reference proteome</keyword>
<evidence type="ECO:0000256" key="1">
    <source>
        <dbReference type="ARBA" id="ARBA00004162"/>
    </source>
</evidence>
<comment type="caution">
    <text evidence="8">The sequence shown here is derived from an EMBL/GenBank/DDBJ whole genome shotgun (WGS) entry which is preliminary data.</text>
</comment>
<dbReference type="InterPro" id="IPR012552">
    <property type="entry name" value="DVL"/>
</dbReference>
<dbReference type="GO" id="GO:0048367">
    <property type="term" value="P:shoot system development"/>
    <property type="evidence" value="ECO:0007669"/>
    <property type="project" value="UniProtKB-ARBA"/>
</dbReference>
<dbReference type="AlphaFoldDB" id="A0AAN9M509"/>
<comment type="similarity">
    <text evidence="7">Belongs to the DVL/RTFL small polypeptides family.</text>
</comment>
<evidence type="ECO:0000256" key="2">
    <source>
        <dbReference type="ARBA" id="ARBA00022473"/>
    </source>
</evidence>
<accession>A0AAN9M509</accession>
<evidence type="ECO:0000256" key="7">
    <source>
        <dbReference type="ARBA" id="ARBA00024340"/>
    </source>
</evidence>
<evidence type="ECO:0000256" key="6">
    <source>
        <dbReference type="ARBA" id="ARBA00023136"/>
    </source>
</evidence>
<dbReference type="GO" id="GO:0005886">
    <property type="term" value="C:plasma membrane"/>
    <property type="evidence" value="ECO:0007669"/>
    <property type="project" value="UniProtKB-SubCell"/>
</dbReference>
<gene>
    <name evidence="8" type="ORF">VNO77_16143</name>
</gene>
<evidence type="ECO:0000313" key="8">
    <source>
        <dbReference type="EMBL" id="KAK7345538.1"/>
    </source>
</evidence>
<protein>
    <submittedName>
        <fullName evidence="8">Uncharacterized protein</fullName>
    </submittedName>
</protein>
<keyword evidence="4" id="KW-0812">Transmembrane</keyword>
<evidence type="ECO:0000256" key="3">
    <source>
        <dbReference type="ARBA" id="ARBA00022475"/>
    </source>
</evidence>
<dbReference type="Pfam" id="PF08137">
    <property type="entry name" value="DVL"/>
    <property type="match status" value="1"/>
</dbReference>
<keyword evidence="2" id="KW-0217">Developmental protein</keyword>
<keyword evidence="5" id="KW-1133">Transmembrane helix</keyword>
<evidence type="ECO:0000256" key="4">
    <source>
        <dbReference type="ARBA" id="ARBA00022692"/>
    </source>
</evidence>
<sequence>MQRCQKMSSYARIRYYVASVTHDHDIAYQHLMKETSFHGCHEQYLVLSFASQVHHTPNFFCTYEAYTYIDWASRKSFMAVEESNTSQSNHQQQQVCDPCKSFGKKCSHLVKKQRAKFYILRRCIAMLLCWHEH</sequence>
<name>A0AAN9M509_CANGL</name>
<evidence type="ECO:0000313" key="9">
    <source>
        <dbReference type="Proteomes" id="UP001367508"/>
    </source>
</evidence>
<dbReference type="GO" id="GO:0008285">
    <property type="term" value="P:negative regulation of cell population proliferation"/>
    <property type="evidence" value="ECO:0007669"/>
    <property type="project" value="InterPro"/>
</dbReference>
<keyword evidence="3" id="KW-1003">Cell membrane</keyword>
<comment type="subcellular location">
    <subcellularLocation>
        <location evidence="1">Cell membrane</location>
        <topology evidence="1">Single-pass membrane protein</topology>
    </subcellularLocation>
</comment>
<evidence type="ECO:0000256" key="5">
    <source>
        <dbReference type="ARBA" id="ARBA00022989"/>
    </source>
</evidence>
<dbReference type="PANTHER" id="PTHR33102">
    <property type="entry name" value="DVL19-RELATED-RELATED"/>
    <property type="match status" value="1"/>
</dbReference>
<dbReference type="InterPro" id="IPR051525">
    <property type="entry name" value="DVL_RTFL_regulatory"/>
</dbReference>
<dbReference type="EMBL" id="JAYMYQ010000003">
    <property type="protein sequence ID" value="KAK7345538.1"/>
    <property type="molecule type" value="Genomic_DNA"/>
</dbReference>
<reference evidence="8 9" key="1">
    <citation type="submission" date="2024-01" db="EMBL/GenBank/DDBJ databases">
        <title>The genomes of 5 underutilized Papilionoideae crops provide insights into root nodulation and disease resistanc.</title>
        <authorList>
            <person name="Jiang F."/>
        </authorList>
    </citation>
    <scope>NUCLEOTIDE SEQUENCE [LARGE SCALE GENOMIC DNA]</scope>
    <source>
        <strain evidence="8">LVBAO_FW01</strain>
        <tissue evidence="8">Leaves</tissue>
    </source>
</reference>
<dbReference type="Proteomes" id="UP001367508">
    <property type="component" value="Unassembled WGS sequence"/>
</dbReference>